<dbReference type="AlphaFoldDB" id="A0A0C9MDU5"/>
<evidence type="ECO:0000259" key="2">
    <source>
        <dbReference type="Pfam" id="PF00076"/>
    </source>
</evidence>
<feature type="region of interest" description="Disordered" evidence="1">
    <location>
        <begin position="103"/>
        <end position="130"/>
    </location>
</feature>
<reference evidence="3" key="1">
    <citation type="submission" date="2014-09" db="EMBL/GenBank/DDBJ databases">
        <title>Draft genome sequence of an oleaginous Mucoromycotina fungus Mucor ambiguus NBRC6742.</title>
        <authorList>
            <person name="Takeda I."/>
            <person name="Yamane N."/>
            <person name="Morita T."/>
            <person name="Tamano K."/>
            <person name="Machida M."/>
            <person name="Baker S."/>
            <person name="Koike H."/>
        </authorList>
    </citation>
    <scope>NUCLEOTIDE SEQUENCE</scope>
    <source>
        <strain evidence="3">NBRC 6742</strain>
    </source>
</reference>
<gene>
    <name evidence="3" type="ORF">MAM1_0226d08348</name>
</gene>
<feature type="domain" description="RRM" evidence="2">
    <location>
        <begin position="29"/>
        <end position="82"/>
    </location>
</feature>
<dbReference type="EMBL" id="DF836515">
    <property type="protein sequence ID" value="GAN08831.1"/>
    <property type="molecule type" value="Genomic_DNA"/>
</dbReference>
<dbReference type="Proteomes" id="UP000053815">
    <property type="component" value="Unassembled WGS sequence"/>
</dbReference>
<name>A0A0C9MDU5_9FUNG</name>
<keyword evidence="4" id="KW-1185">Reference proteome</keyword>
<dbReference type="SUPFAM" id="SSF54928">
    <property type="entry name" value="RNA-binding domain, RBD"/>
    <property type="match status" value="1"/>
</dbReference>
<evidence type="ECO:0000313" key="4">
    <source>
        <dbReference type="Proteomes" id="UP000053815"/>
    </source>
</evidence>
<organism evidence="3">
    <name type="scientific">Mucor ambiguus</name>
    <dbReference type="NCBI Taxonomy" id="91626"/>
    <lineage>
        <taxon>Eukaryota</taxon>
        <taxon>Fungi</taxon>
        <taxon>Fungi incertae sedis</taxon>
        <taxon>Mucoromycota</taxon>
        <taxon>Mucoromycotina</taxon>
        <taxon>Mucoromycetes</taxon>
        <taxon>Mucorales</taxon>
        <taxon>Mucorineae</taxon>
        <taxon>Mucoraceae</taxon>
        <taxon>Mucor</taxon>
    </lineage>
</organism>
<sequence length="130" mass="15033">MASTLKAAATQATKSTITPTRAFFRVSDNIPSVAHAREVFKTLGSYGDMVEYKLLRCPETFQYLRYGFVVYKHNQDAQKAMADQFIKVQSELFDKPLDVKVEKSVNSNNNRRSNNHYSHNKQQRQQQQQQ</sequence>
<dbReference type="OrthoDB" id="2441396at2759"/>
<proteinExistence type="predicted"/>
<feature type="compositionally biased region" description="Low complexity" evidence="1">
    <location>
        <begin position="106"/>
        <end position="117"/>
    </location>
</feature>
<accession>A0A0C9MDU5</accession>
<dbReference type="Pfam" id="PF00076">
    <property type="entry name" value="RRM_1"/>
    <property type="match status" value="1"/>
</dbReference>
<evidence type="ECO:0000256" key="1">
    <source>
        <dbReference type="SAM" id="MobiDB-lite"/>
    </source>
</evidence>
<dbReference type="InterPro" id="IPR012677">
    <property type="entry name" value="Nucleotide-bd_a/b_plait_sf"/>
</dbReference>
<dbReference type="GO" id="GO:0003723">
    <property type="term" value="F:RNA binding"/>
    <property type="evidence" value="ECO:0007669"/>
    <property type="project" value="InterPro"/>
</dbReference>
<dbReference type="InterPro" id="IPR000504">
    <property type="entry name" value="RRM_dom"/>
</dbReference>
<dbReference type="Gene3D" id="3.30.70.330">
    <property type="match status" value="1"/>
</dbReference>
<protein>
    <recommendedName>
        <fullName evidence="2">RRM domain-containing protein</fullName>
    </recommendedName>
</protein>
<dbReference type="InterPro" id="IPR035979">
    <property type="entry name" value="RBD_domain_sf"/>
</dbReference>
<evidence type="ECO:0000313" key="3">
    <source>
        <dbReference type="EMBL" id="GAN08831.1"/>
    </source>
</evidence>